<gene>
    <name evidence="2" type="ORF">DH2020_048540</name>
</gene>
<evidence type="ECO:0000313" key="3">
    <source>
        <dbReference type="Proteomes" id="UP001318860"/>
    </source>
</evidence>
<organism evidence="2 3">
    <name type="scientific">Rehmannia glutinosa</name>
    <name type="common">Chinese foxglove</name>
    <dbReference type="NCBI Taxonomy" id="99300"/>
    <lineage>
        <taxon>Eukaryota</taxon>
        <taxon>Viridiplantae</taxon>
        <taxon>Streptophyta</taxon>
        <taxon>Embryophyta</taxon>
        <taxon>Tracheophyta</taxon>
        <taxon>Spermatophyta</taxon>
        <taxon>Magnoliopsida</taxon>
        <taxon>eudicotyledons</taxon>
        <taxon>Gunneridae</taxon>
        <taxon>Pentapetalae</taxon>
        <taxon>asterids</taxon>
        <taxon>lamiids</taxon>
        <taxon>Lamiales</taxon>
        <taxon>Orobanchaceae</taxon>
        <taxon>Rehmannieae</taxon>
        <taxon>Rehmannia</taxon>
    </lineage>
</organism>
<evidence type="ECO:0000256" key="1">
    <source>
        <dbReference type="SAM" id="MobiDB-lite"/>
    </source>
</evidence>
<feature type="region of interest" description="Disordered" evidence="1">
    <location>
        <begin position="212"/>
        <end position="236"/>
    </location>
</feature>
<dbReference type="PANTHER" id="PTHR33868">
    <property type="entry name" value="EXPRESSED PROTEIN"/>
    <property type="match status" value="1"/>
</dbReference>
<dbReference type="Proteomes" id="UP001318860">
    <property type="component" value="Unassembled WGS sequence"/>
</dbReference>
<accession>A0ABR0U597</accession>
<keyword evidence="3" id="KW-1185">Reference proteome</keyword>
<sequence length="293" mass="32998">MSTLKSDFDGNSSESIYRSYSFVHDHKPCKGNSSSLDSVPETKWWLNGHGLGRENQLIDEYYTTYAKSDAAFCSDALLKHSHSQCKNNGDSWLQEFESTFDVDLLSERPKKLCSDLDSNWIGLKMIEPWWDAVDKDDLASLVSRMSSHHIKNCDRPGLRSMHVEKVSDNCEICFDKFEEQMTDHTQGNLDSESMDKSVGKRGLMDCMLPESDGTFSSGDTHNTSKVDSSNTHETSNDLSRAQLLEALCHSQTRAREAEKFAQEACDEKDHIINLFFQQASCLLLIGSGSVYCS</sequence>
<protein>
    <submittedName>
        <fullName evidence="2">Uncharacterized protein</fullName>
    </submittedName>
</protein>
<name>A0ABR0U597_REHGL</name>
<evidence type="ECO:0000313" key="2">
    <source>
        <dbReference type="EMBL" id="KAK6117688.1"/>
    </source>
</evidence>
<proteinExistence type="predicted"/>
<dbReference type="PANTHER" id="PTHR33868:SF18">
    <property type="entry name" value="TRANSMEMBRANE PROTEIN"/>
    <property type="match status" value="1"/>
</dbReference>
<comment type="caution">
    <text evidence="2">The sequence shown here is derived from an EMBL/GenBank/DDBJ whole genome shotgun (WGS) entry which is preliminary data.</text>
</comment>
<reference evidence="2 3" key="1">
    <citation type="journal article" date="2021" name="Comput. Struct. Biotechnol. J.">
        <title>De novo genome assembly of the potent medicinal plant Rehmannia glutinosa using nanopore technology.</title>
        <authorList>
            <person name="Ma L."/>
            <person name="Dong C."/>
            <person name="Song C."/>
            <person name="Wang X."/>
            <person name="Zheng X."/>
            <person name="Niu Y."/>
            <person name="Chen S."/>
            <person name="Feng W."/>
        </authorList>
    </citation>
    <scope>NUCLEOTIDE SEQUENCE [LARGE SCALE GENOMIC DNA]</scope>
    <source>
        <strain evidence="2">DH-2019</strain>
    </source>
</reference>
<feature type="compositionally biased region" description="Polar residues" evidence="1">
    <location>
        <begin position="213"/>
        <end position="236"/>
    </location>
</feature>
<dbReference type="EMBL" id="JABTTQ020003420">
    <property type="protein sequence ID" value="KAK6117688.1"/>
    <property type="molecule type" value="Genomic_DNA"/>
</dbReference>